<evidence type="ECO:0000313" key="1">
    <source>
        <dbReference type="EMBL" id="VAW45445.1"/>
    </source>
</evidence>
<accession>A0A3B0VPK3</accession>
<evidence type="ECO:0008006" key="2">
    <source>
        <dbReference type="Google" id="ProtNLM"/>
    </source>
</evidence>
<dbReference type="PROSITE" id="PS51257">
    <property type="entry name" value="PROKAR_LIPOPROTEIN"/>
    <property type="match status" value="1"/>
</dbReference>
<gene>
    <name evidence="1" type="ORF">MNBD_GAMMA03-1732</name>
</gene>
<feature type="non-terminal residue" evidence="1">
    <location>
        <position position="150"/>
    </location>
</feature>
<name>A0A3B0VPK3_9ZZZZ</name>
<reference evidence="1" key="1">
    <citation type="submission" date="2018-06" db="EMBL/GenBank/DDBJ databases">
        <authorList>
            <person name="Zhirakovskaya E."/>
        </authorList>
    </citation>
    <scope>NUCLEOTIDE SEQUENCE</scope>
</reference>
<organism evidence="1">
    <name type="scientific">hydrothermal vent metagenome</name>
    <dbReference type="NCBI Taxonomy" id="652676"/>
    <lineage>
        <taxon>unclassified sequences</taxon>
        <taxon>metagenomes</taxon>
        <taxon>ecological metagenomes</taxon>
    </lineage>
</organism>
<dbReference type="EMBL" id="UOFC01000057">
    <property type="protein sequence ID" value="VAW45445.1"/>
    <property type="molecule type" value="Genomic_DNA"/>
</dbReference>
<sequence length="150" mass="17141">MKIHIVKKIIFSSTILWLFSLFGCSSTHVAPEVSDKFKINQISFVLSQRIMTPDISYHTESEFQKILAHKVVMLLGDNGLLTTKFPANSLNIQVNYKRNFIDEQTPQSSDSLAYPNYDYHIQVLDADKTIITLAQKNLIFKGPFIMDIDV</sequence>
<proteinExistence type="predicted"/>
<protein>
    <recommendedName>
        <fullName evidence="2">Lipoprotein</fullName>
    </recommendedName>
</protein>
<dbReference type="AlphaFoldDB" id="A0A3B0VPK3"/>